<protein>
    <submittedName>
        <fullName evidence="1">Uncharacterized protein</fullName>
    </submittedName>
</protein>
<name>A0A210QDC6_MIZYE</name>
<comment type="caution">
    <text evidence="1">The sequence shown here is derived from an EMBL/GenBank/DDBJ whole genome shotgun (WGS) entry which is preliminary data.</text>
</comment>
<organism evidence="1 2">
    <name type="scientific">Mizuhopecten yessoensis</name>
    <name type="common">Japanese scallop</name>
    <name type="synonym">Patinopecten yessoensis</name>
    <dbReference type="NCBI Taxonomy" id="6573"/>
    <lineage>
        <taxon>Eukaryota</taxon>
        <taxon>Metazoa</taxon>
        <taxon>Spiralia</taxon>
        <taxon>Lophotrochozoa</taxon>
        <taxon>Mollusca</taxon>
        <taxon>Bivalvia</taxon>
        <taxon>Autobranchia</taxon>
        <taxon>Pteriomorphia</taxon>
        <taxon>Pectinida</taxon>
        <taxon>Pectinoidea</taxon>
        <taxon>Pectinidae</taxon>
        <taxon>Mizuhopecten</taxon>
    </lineage>
</organism>
<accession>A0A210QDC6</accession>
<evidence type="ECO:0000313" key="2">
    <source>
        <dbReference type="Proteomes" id="UP000242188"/>
    </source>
</evidence>
<keyword evidence="2" id="KW-1185">Reference proteome</keyword>
<reference evidence="1 2" key="1">
    <citation type="journal article" date="2017" name="Nat. Ecol. Evol.">
        <title>Scallop genome provides insights into evolution of bilaterian karyotype and development.</title>
        <authorList>
            <person name="Wang S."/>
            <person name="Zhang J."/>
            <person name="Jiao W."/>
            <person name="Li J."/>
            <person name="Xun X."/>
            <person name="Sun Y."/>
            <person name="Guo X."/>
            <person name="Huan P."/>
            <person name="Dong B."/>
            <person name="Zhang L."/>
            <person name="Hu X."/>
            <person name="Sun X."/>
            <person name="Wang J."/>
            <person name="Zhao C."/>
            <person name="Wang Y."/>
            <person name="Wang D."/>
            <person name="Huang X."/>
            <person name="Wang R."/>
            <person name="Lv J."/>
            <person name="Li Y."/>
            <person name="Zhang Z."/>
            <person name="Liu B."/>
            <person name="Lu W."/>
            <person name="Hui Y."/>
            <person name="Liang J."/>
            <person name="Zhou Z."/>
            <person name="Hou R."/>
            <person name="Li X."/>
            <person name="Liu Y."/>
            <person name="Li H."/>
            <person name="Ning X."/>
            <person name="Lin Y."/>
            <person name="Zhao L."/>
            <person name="Xing Q."/>
            <person name="Dou J."/>
            <person name="Li Y."/>
            <person name="Mao J."/>
            <person name="Guo H."/>
            <person name="Dou H."/>
            <person name="Li T."/>
            <person name="Mu C."/>
            <person name="Jiang W."/>
            <person name="Fu Q."/>
            <person name="Fu X."/>
            <person name="Miao Y."/>
            <person name="Liu J."/>
            <person name="Yu Q."/>
            <person name="Li R."/>
            <person name="Liao H."/>
            <person name="Li X."/>
            <person name="Kong Y."/>
            <person name="Jiang Z."/>
            <person name="Chourrout D."/>
            <person name="Li R."/>
            <person name="Bao Z."/>
        </authorList>
    </citation>
    <scope>NUCLEOTIDE SEQUENCE [LARGE SCALE GENOMIC DNA]</scope>
    <source>
        <strain evidence="1 2">PY_sf001</strain>
    </source>
</reference>
<proteinExistence type="predicted"/>
<gene>
    <name evidence="1" type="ORF">KP79_PYT21235</name>
</gene>
<dbReference type="EMBL" id="NEDP02004099">
    <property type="protein sequence ID" value="OWF46739.1"/>
    <property type="molecule type" value="Genomic_DNA"/>
</dbReference>
<dbReference type="AlphaFoldDB" id="A0A210QDC6"/>
<evidence type="ECO:0000313" key="1">
    <source>
        <dbReference type="EMBL" id="OWF46739.1"/>
    </source>
</evidence>
<dbReference type="Proteomes" id="UP000242188">
    <property type="component" value="Unassembled WGS sequence"/>
</dbReference>
<sequence length="65" mass="7439">MKDVKEMRGVYVLKDKVLRSWVQCVLNILTGNSIREVALYGKLVHRGLAYGEDGYTDELYVCAEE</sequence>